<dbReference type="AlphaFoldDB" id="A0A381R9F0"/>
<gene>
    <name evidence="1" type="ORF">METZ01_LOCUS40313</name>
</gene>
<accession>A0A381R9F0</accession>
<dbReference type="EMBL" id="UINC01001726">
    <property type="protein sequence ID" value="SUZ87459.1"/>
    <property type="molecule type" value="Genomic_DNA"/>
</dbReference>
<name>A0A381R9F0_9ZZZZ</name>
<reference evidence="1" key="1">
    <citation type="submission" date="2018-05" db="EMBL/GenBank/DDBJ databases">
        <authorList>
            <person name="Lanie J.A."/>
            <person name="Ng W.-L."/>
            <person name="Kazmierczak K.M."/>
            <person name="Andrzejewski T.M."/>
            <person name="Davidsen T.M."/>
            <person name="Wayne K.J."/>
            <person name="Tettelin H."/>
            <person name="Glass J.I."/>
            <person name="Rusch D."/>
            <person name="Podicherti R."/>
            <person name="Tsui H.-C.T."/>
            <person name="Winkler M.E."/>
        </authorList>
    </citation>
    <scope>NUCLEOTIDE SEQUENCE</scope>
</reference>
<evidence type="ECO:0000313" key="1">
    <source>
        <dbReference type="EMBL" id="SUZ87459.1"/>
    </source>
</evidence>
<proteinExistence type="predicted"/>
<protein>
    <submittedName>
        <fullName evidence="1">Uncharacterized protein</fullName>
    </submittedName>
</protein>
<sequence>MLALSIKIKSILSDNQPPLLKANSRFQITHSFPAQRVGKFHVFKPVVNQRNMHYSNPIHDKSGSQSTGPAINFTNSNYLFYS</sequence>
<organism evidence="1">
    <name type="scientific">marine metagenome</name>
    <dbReference type="NCBI Taxonomy" id="408172"/>
    <lineage>
        <taxon>unclassified sequences</taxon>
        <taxon>metagenomes</taxon>
        <taxon>ecological metagenomes</taxon>
    </lineage>
</organism>